<dbReference type="Gene3D" id="3.40.190.80">
    <property type="match status" value="1"/>
</dbReference>
<keyword evidence="6" id="KW-1185">Reference proteome</keyword>
<protein>
    <recommendedName>
        <fullName evidence="2">inositol-phosphate phosphatase</fullName>
        <ecNumber evidence="2">3.1.3.25</ecNumber>
    </recommendedName>
</protein>
<evidence type="ECO:0000256" key="4">
    <source>
        <dbReference type="ARBA" id="ARBA00022842"/>
    </source>
</evidence>
<evidence type="ECO:0000313" key="6">
    <source>
        <dbReference type="Proteomes" id="UP000798951"/>
    </source>
</evidence>
<dbReference type="PANTHER" id="PTHR20854">
    <property type="entry name" value="INOSITOL MONOPHOSPHATASE"/>
    <property type="match status" value="1"/>
</dbReference>
<organism evidence="5 6">
    <name type="scientific">Nocardia caishijiensis</name>
    <dbReference type="NCBI Taxonomy" id="184756"/>
    <lineage>
        <taxon>Bacteria</taxon>
        <taxon>Bacillati</taxon>
        <taxon>Actinomycetota</taxon>
        <taxon>Actinomycetes</taxon>
        <taxon>Mycobacteriales</taxon>
        <taxon>Nocardiaceae</taxon>
        <taxon>Nocardia</taxon>
    </lineage>
</organism>
<evidence type="ECO:0000256" key="3">
    <source>
        <dbReference type="ARBA" id="ARBA00022723"/>
    </source>
</evidence>
<evidence type="ECO:0000313" key="5">
    <source>
        <dbReference type="EMBL" id="KAF0847809.1"/>
    </source>
</evidence>
<evidence type="ECO:0000256" key="2">
    <source>
        <dbReference type="ARBA" id="ARBA00013106"/>
    </source>
</evidence>
<comment type="caution">
    <text evidence="5">The sequence shown here is derived from an EMBL/GenBank/DDBJ whole genome shotgun (WGS) entry which is preliminary data.</text>
</comment>
<dbReference type="PANTHER" id="PTHR20854:SF4">
    <property type="entry name" value="INOSITOL-1-MONOPHOSPHATASE-RELATED"/>
    <property type="match status" value="1"/>
</dbReference>
<sequence length="82" mass="8395">MFGSAAFDLACVADGSTDGCVILSNNPWDIAAGAVIVRESGGMVYDSDGSAHNVRSRHTIAGNDLTAKELVAMVGQAHTEDG</sequence>
<proteinExistence type="predicted"/>
<evidence type="ECO:0000256" key="1">
    <source>
        <dbReference type="ARBA" id="ARBA00001033"/>
    </source>
</evidence>
<gene>
    <name evidence="5" type="ORF">FNL39_103711</name>
</gene>
<dbReference type="EC" id="3.1.3.25" evidence="2"/>
<keyword evidence="4" id="KW-0460">Magnesium</keyword>
<keyword evidence="3" id="KW-0479">Metal-binding</keyword>
<name>A0ABQ6YPU9_9NOCA</name>
<dbReference type="Proteomes" id="UP000798951">
    <property type="component" value="Unassembled WGS sequence"/>
</dbReference>
<reference evidence="5 6" key="1">
    <citation type="submission" date="2019-07" db="EMBL/GenBank/DDBJ databases">
        <title>Genomic Encyclopedia of Type Strains, Phase IV (KMG-IV): sequencing the most valuable type-strain genomes for metagenomic binning, comparative biology and taxonomic classification.</title>
        <authorList>
            <person name="Goeker M."/>
        </authorList>
    </citation>
    <scope>NUCLEOTIDE SEQUENCE [LARGE SCALE GENOMIC DNA]</scope>
    <source>
        <strain evidence="5 6">DSM 44831</strain>
    </source>
</reference>
<dbReference type="SUPFAM" id="SSF56655">
    <property type="entry name" value="Carbohydrate phosphatase"/>
    <property type="match status" value="1"/>
</dbReference>
<accession>A0ABQ6YPU9</accession>
<comment type="catalytic activity">
    <reaction evidence="1">
        <text>a myo-inositol phosphate + H2O = myo-inositol + phosphate</text>
        <dbReference type="Rhea" id="RHEA:24056"/>
        <dbReference type="ChEBI" id="CHEBI:15377"/>
        <dbReference type="ChEBI" id="CHEBI:17268"/>
        <dbReference type="ChEBI" id="CHEBI:43474"/>
        <dbReference type="ChEBI" id="CHEBI:84139"/>
        <dbReference type="EC" id="3.1.3.25"/>
    </reaction>
</comment>
<dbReference type="Pfam" id="PF00459">
    <property type="entry name" value="Inositol_P"/>
    <property type="match status" value="1"/>
</dbReference>
<dbReference type="InterPro" id="IPR020550">
    <property type="entry name" value="Inositol_monophosphatase_CS"/>
</dbReference>
<dbReference type="InterPro" id="IPR000760">
    <property type="entry name" value="Inositol_monophosphatase-like"/>
</dbReference>
<dbReference type="EMBL" id="VMSD01000003">
    <property type="protein sequence ID" value="KAF0847809.1"/>
    <property type="molecule type" value="Genomic_DNA"/>
</dbReference>
<dbReference type="PROSITE" id="PS00630">
    <property type="entry name" value="IMP_2"/>
    <property type="match status" value="1"/>
</dbReference>